<organism evidence="1 2">
    <name type="scientific">Melia azedarach</name>
    <name type="common">Chinaberry tree</name>
    <dbReference type="NCBI Taxonomy" id="155640"/>
    <lineage>
        <taxon>Eukaryota</taxon>
        <taxon>Viridiplantae</taxon>
        <taxon>Streptophyta</taxon>
        <taxon>Embryophyta</taxon>
        <taxon>Tracheophyta</taxon>
        <taxon>Spermatophyta</taxon>
        <taxon>Magnoliopsida</taxon>
        <taxon>eudicotyledons</taxon>
        <taxon>Gunneridae</taxon>
        <taxon>Pentapetalae</taxon>
        <taxon>rosids</taxon>
        <taxon>malvids</taxon>
        <taxon>Sapindales</taxon>
        <taxon>Meliaceae</taxon>
        <taxon>Melia</taxon>
    </lineage>
</organism>
<sequence length="190" mass="20761">MRGNSVILRRFLLRRQLPNLNSVNLVKTLISPSTAAPSSNGVIPGLPLSRNYISTCSSGNIHFHQFQRTLCSSPDGPSNIVLIKSGEEFNSSLGKVKDESLPAIFYFTAAWCGPCRFISPVIAELSAKHPHVTTYKIDIDQEGLGSTLSKLNISAVPTLLFFHNGEKAAEIVGADVSKLKDTMEKLYKKD</sequence>
<gene>
    <name evidence="1" type="ORF">OWV82_022667</name>
</gene>
<dbReference type="EMBL" id="CM051406">
    <property type="protein sequence ID" value="KAJ4702655.1"/>
    <property type="molecule type" value="Genomic_DNA"/>
</dbReference>
<dbReference type="Proteomes" id="UP001164539">
    <property type="component" value="Chromosome 13"/>
</dbReference>
<evidence type="ECO:0000313" key="1">
    <source>
        <dbReference type="EMBL" id="KAJ4702655.1"/>
    </source>
</evidence>
<comment type="caution">
    <text evidence="1">The sequence shown here is derived from an EMBL/GenBank/DDBJ whole genome shotgun (WGS) entry which is preliminary data.</text>
</comment>
<keyword evidence="2" id="KW-1185">Reference proteome</keyword>
<protein>
    <submittedName>
        <fullName evidence="1">Thioredoxin</fullName>
    </submittedName>
</protein>
<evidence type="ECO:0000313" key="2">
    <source>
        <dbReference type="Proteomes" id="UP001164539"/>
    </source>
</evidence>
<reference evidence="1 2" key="1">
    <citation type="journal article" date="2023" name="Science">
        <title>Complex scaffold remodeling in plant triterpene biosynthesis.</title>
        <authorList>
            <person name="De La Pena R."/>
            <person name="Hodgson H."/>
            <person name="Liu J.C."/>
            <person name="Stephenson M.J."/>
            <person name="Martin A.C."/>
            <person name="Owen C."/>
            <person name="Harkess A."/>
            <person name="Leebens-Mack J."/>
            <person name="Jimenez L.E."/>
            <person name="Osbourn A."/>
            <person name="Sattely E.S."/>
        </authorList>
    </citation>
    <scope>NUCLEOTIDE SEQUENCE [LARGE SCALE GENOMIC DNA]</scope>
    <source>
        <strain evidence="2">cv. JPN11</strain>
        <tissue evidence="1">Leaf</tissue>
    </source>
</reference>
<name>A0ACC1WTW6_MELAZ</name>
<accession>A0ACC1WTW6</accession>
<proteinExistence type="predicted"/>